<dbReference type="InterPro" id="IPR010982">
    <property type="entry name" value="Lambda_DNA-bd_dom_sf"/>
</dbReference>
<dbReference type="SMART" id="SM00354">
    <property type="entry name" value="HTH_LACI"/>
    <property type="match status" value="1"/>
</dbReference>
<keyword evidence="3" id="KW-0804">Transcription</keyword>
<evidence type="ECO:0000256" key="1">
    <source>
        <dbReference type="ARBA" id="ARBA00023015"/>
    </source>
</evidence>
<dbReference type="SUPFAM" id="SSF53822">
    <property type="entry name" value="Periplasmic binding protein-like I"/>
    <property type="match status" value="1"/>
</dbReference>
<gene>
    <name evidence="5" type="primary">ascG_1</name>
    <name evidence="5" type="ORF">SB6408_00331</name>
</gene>
<dbReference type="GO" id="GO:0003700">
    <property type="term" value="F:DNA-binding transcription factor activity"/>
    <property type="evidence" value="ECO:0007669"/>
    <property type="project" value="TreeGrafter"/>
</dbReference>
<reference evidence="5 6" key="1">
    <citation type="submission" date="2019-07" db="EMBL/GenBank/DDBJ databases">
        <authorList>
            <person name="Brisse S."/>
            <person name="Rodrigues C."/>
            <person name="Thorpe H."/>
        </authorList>
    </citation>
    <scope>NUCLEOTIDE SEQUENCE [LARGE SCALE GENOMIC DNA]</scope>
    <source>
        <strain evidence="5">SB6408</strain>
    </source>
</reference>
<evidence type="ECO:0000313" key="6">
    <source>
        <dbReference type="Proteomes" id="UP000318370"/>
    </source>
</evidence>
<keyword evidence="2" id="KW-0238">DNA-binding</keyword>
<proteinExistence type="predicted"/>
<feature type="domain" description="HTH lacI-type" evidence="4">
    <location>
        <begin position="2"/>
        <end position="56"/>
    </location>
</feature>
<dbReference type="Pfam" id="PF00356">
    <property type="entry name" value="LacI"/>
    <property type="match status" value="1"/>
</dbReference>
<sequence length="328" mass="36532">MVKMTDVARHAGVSIATVSRVLSGANVVSPDTHKRVMDVIAETGYAINQTAQSLSMQSAENIGLLVSEAVYKTRYFPELIRLTTQFAQEHNKKLIITDARADAEDERQGIARLENQQCAVILIMSVSMGSAELGRIIERSAADIILINKRLIQNPRHAIWVDYQPCILRLVEMLTRYERDDIAILGDFSPGTPDCEIIEQFRCAARKLKLPRSKYHLVPCARNFQAGRMAMSGLLSGKKSVSAVITCNTEIYDGVSQALSEQQIPVSPLLITFDEIYDPVLEHQDVNVVVINYPELIREALHKAAALFHNAPGTDTKVFRGNLILRTF</sequence>
<evidence type="ECO:0000256" key="2">
    <source>
        <dbReference type="ARBA" id="ARBA00023125"/>
    </source>
</evidence>
<dbReference type="PANTHER" id="PTHR30146">
    <property type="entry name" value="LACI-RELATED TRANSCRIPTIONAL REPRESSOR"/>
    <property type="match status" value="1"/>
</dbReference>
<dbReference type="GO" id="GO:0000976">
    <property type="term" value="F:transcription cis-regulatory region binding"/>
    <property type="evidence" value="ECO:0007669"/>
    <property type="project" value="TreeGrafter"/>
</dbReference>
<evidence type="ECO:0000313" key="5">
    <source>
        <dbReference type="EMBL" id="VUS30786.1"/>
    </source>
</evidence>
<dbReference type="PROSITE" id="PS00356">
    <property type="entry name" value="HTH_LACI_1"/>
    <property type="match status" value="1"/>
</dbReference>
<dbReference type="InterPro" id="IPR028082">
    <property type="entry name" value="Peripla_BP_I"/>
</dbReference>
<dbReference type="Gene3D" id="1.10.260.40">
    <property type="entry name" value="lambda repressor-like DNA-binding domains"/>
    <property type="match status" value="1"/>
</dbReference>
<dbReference type="SUPFAM" id="SSF47413">
    <property type="entry name" value="lambda repressor-like DNA-binding domains"/>
    <property type="match status" value="1"/>
</dbReference>
<keyword evidence="1" id="KW-0805">Transcription regulation</keyword>
<dbReference type="Gene3D" id="3.40.50.2300">
    <property type="match status" value="2"/>
</dbReference>
<dbReference type="PROSITE" id="PS50932">
    <property type="entry name" value="HTH_LACI_2"/>
    <property type="match status" value="1"/>
</dbReference>
<evidence type="ECO:0000256" key="3">
    <source>
        <dbReference type="ARBA" id="ARBA00023163"/>
    </source>
</evidence>
<dbReference type="AlphaFoldDB" id="A0A564HBT2"/>
<dbReference type="InterPro" id="IPR000843">
    <property type="entry name" value="HTH_LacI"/>
</dbReference>
<dbReference type="Proteomes" id="UP000318370">
    <property type="component" value="Unassembled WGS sequence"/>
</dbReference>
<dbReference type="PANTHER" id="PTHR30146:SF109">
    <property type="entry name" value="HTH-TYPE TRANSCRIPTIONAL REGULATOR GALS"/>
    <property type="match status" value="1"/>
</dbReference>
<dbReference type="EMBL" id="CABGHF010000001">
    <property type="protein sequence ID" value="VUS30786.1"/>
    <property type="molecule type" value="Genomic_DNA"/>
</dbReference>
<accession>A0A564HBT2</accession>
<protein>
    <submittedName>
        <fullName evidence="5">HTH-type transcriptional regulator AscG</fullName>
    </submittedName>
</protein>
<name>A0A564HBT2_9ENTR</name>
<dbReference type="RefSeq" id="WP_185931824.1">
    <property type="nucleotide sequence ID" value="NZ_CABGHF010000001.1"/>
</dbReference>
<dbReference type="CDD" id="cd01392">
    <property type="entry name" value="HTH_LacI"/>
    <property type="match status" value="1"/>
</dbReference>
<organism evidence="5 6">
    <name type="scientific">Klebsiella spallanzanii</name>
    <dbReference type="NCBI Taxonomy" id="2587528"/>
    <lineage>
        <taxon>Bacteria</taxon>
        <taxon>Pseudomonadati</taxon>
        <taxon>Pseudomonadota</taxon>
        <taxon>Gammaproteobacteria</taxon>
        <taxon>Enterobacterales</taxon>
        <taxon>Enterobacteriaceae</taxon>
        <taxon>Klebsiella/Raoultella group</taxon>
        <taxon>Klebsiella</taxon>
    </lineage>
</organism>
<evidence type="ECO:0000259" key="4">
    <source>
        <dbReference type="PROSITE" id="PS50932"/>
    </source>
</evidence>